<dbReference type="Proteomes" id="UP000309215">
    <property type="component" value="Unassembled WGS sequence"/>
</dbReference>
<proteinExistence type="predicted"/>
<name>A0A4U1J5S5_9BACT</name>
<sequence length="225" mass="24958">MEPGNSGWTVDVIDDAANWKRYEVGEDDGYFLLETRGDGDGDPAPIETSTAVFAYGAQLETKDNNSSVKYPSSYIPTTQAQERTREADKLSVIAPPIVAPDGYFHVKIRFAPNYATAETTENEHDLLNINNDNRLFFRFSDRKIVFRINKVELASVELAWIRDQEIQVEAIHSATEQRLIVSAGGTFSGPAQPPVPVNNSFYVLGNGSGAQECADLRYLGFFEPN</sequence>
<accession>A0A4U1J5S5</accession>
<organism evidence="1 2">
    <name type="scientific">Polyangium fumosum</name>
    <dbReference type="NCBI Taxonomy" id="889272"/>
    <lineage>
        <taxon>Bacteria</taxon>
        <taxon>Pseudomonadati</taxon>
        <taxon>Myxococcota</taxon>
        <taxon>Polyangia</taxon>
        <taxon>Polyangiales</taxon>
        <taxon>Polyangiaceae</taxon>
        <taxon>Polyangium</taxon>
    </lineage>
</organism>
<reference evidence="1 2" key="1">
    <citation type="submission" date="2019-04" db="EMBL/GenBank/DDBJ databases">
        <authorList>
            <person name="Li Y."/>
            <person name="Wang J."/>
        </authorList>
    </citation>
    <scope>NUCLEOTIDE SEQUENCE [LARGE SCALE GENOMIC DNA]</scope>
    <source>
        <strain evidence="1 2">DSM 14668</strain>
    </source>
</reference>
<evidence type="ECO:0000313" key="1">
    <source>
        <dbReference type="EMBL" id="TKD02451.1"/>
    </source>
</evidence>
<evidence type="ECO:0000313" key="2">
    <source>
        <dbReference type="Proteomes" id="UP000309215"/>
    </source>
</evidence>
<protein>
    <submittedName>
        <fullName evidence="1">Uncharacterized protein</fullName>
    </submittedName>
</protein>
<comment type="caution">
    <text evidence="1">The sequence shown here is derived from an EMBL/GenBank/DDBJ whole genome shotgun (WGS) entry which is preliminary data.</text>
</comment>
<dbReference type="EMBL" id="SSMQ01000034">
    <property type="protein sequence ID" value="TKD02451.1"/>
    <property type="molecule type" value="Genomic_DNA"/>
</dbReference>
<gene>
    <name evidence="1" type="ORF">E8A74_28575</name>
</gene>
<keyword evidence="2" id="KW-1185">Reference proteome</keyword>
<dbReference type="OrthoDB" id="5498566at2"/>
<dbReference type="AlphaFoldDB" id="A0A4U1J5S5"/>